<reference evidence="1" key="1">
    <citation type="submission" date="2018-05" db="EMBL/GenBank/DDBJ databases">
        <authorList>
            <person name="Lanie J.A."/>
            <person name="Ng W.-L."/>
            <person name="Kazmierczak K.M."/>
            <person name="Andrzejewski T.M."/>
            <person name="Davidsen T.M."/>
            <person name="Wayne K.J."/>
            <person name="Tettelin H."/>
            <person name="Glass J.I."/>
            <person name="Rusch D."/>
            <person name="Podicherti R."/>
            <person name="Tsui H.-C.T."/>
            <person name="Winkler M.E."/>
        </authorList>
    </citation>
    <scope>NUCLEOTIDE SEQUENCE</scope>
</reference>
<dbReference type="EMBL" id="UINC01046525">
    <property type="protein sequence ID" value="SVB54655.1"/>
    <property type="molecule type" value="Genomic_DNA"/>
</dbReference>
<sequence>MEYGKTALTGFAIFPFALARLFRTATAKPPPQPADFIGLGISNDRCAPNHVVELVEELGAKRLLLRVPTWHADQLEPYLNFAQKFSTQTILVNILQSRENATDPDAWSHAVEQIINAFWPLTREFQLGNAVNRSKWGCRHTGDYLMLLDAATRLPEQFPGIVLAGSSIIDFEPLATLRTLVNFHRYQLDVCSALLYVNRRGSPFTRQYGVFDLERKIRIAATLAS</sequence>
<organism evidence="1">
    <name type="scientific">marine metagenome</name>
    <dbReference type="NCBI Taxonomy" id="408172"/>
    <lineage>
        <taxon>unclassified sequences</taxon>
        <taxon>metagenomes</taxon>
        <taxon>ecological metagenomes</taxon>
    </lineage>
</organism>
<accession>A0A382EVZ9</accession>
<name>A0A382EVZ9_9ZZZZ</name>
<dbReference type="AlphaFoldDB" id="A0A382EVZ9"/>
<feature type="non-terminal residue" evidence="1">
    <location>
        <position position="225"/>
    </location>
</feature>
<gene>
    <name evidence="1" type="ORF">METZ01_LOCUS207509</name>
</gene>
<evidence type="ECO:0000313" key="1">
    <source>
        <dbReference type="EMBL" id="SVB54655.1"/>
    </source>
</evidence>
<proteinExistence type="predicted"/>
<protein>
    <submittedName>
        <fullName evidence="1">Uncharacterized protein</fullName>
    </submittedName>
</protein>